<dbReference type="RefSeq" id="WP_120183223.1">
    <property type="nucleotide sequence ID" value="NZ_MBTA01000030.1"/>
</dbReference>
<proteinExistence type="predicted"/>
<gene>
    <name evidence="1" type="ORF">BCY91_12180</name>
</gene>
<dbReference type="EMBL" id="MBTA01000030">
    <property type="protein sequence ID" value="RKD12401.1"/>
    <property type="molecule type" value="Genomic_DNA"/>
</dbReference>
<evidence type="ECO:0000313" key="1">
    <source>
        <dbReference type="EMBL" id="RKD12401.1"/>
    </source>
</evidence>
<comment type="caution">
    <text evidence="1">The sequence shown here is derived from an EMBL/GenBank/DDBJ whole genome shotgun (WGS) entry which is preliminary data.</text>
</comment>
<keyword evidence="2" id="KW-1185">Reference proteome</keyword>
<name>A0A419S1P2_9SPHI</name>
<organism evidence="1 2">
    <name type="scientific">Pelobium manganitolerans</name>
    <dbReference type="NCBI Taxonomy" id="1842495"/>
    <lineage>
        <taxon>Bacteria</taxon>
        <taxon>Pseudomonadati</taxon>
        <taxon>Bacteroidota</taxon>
        <taxon>Sphingobacteriia</taxon>
        <taxon>Sphingobacteriales</taxon>
        <taxon>Sphingobacteriaceae</taxon>
        <taxon>Pelobium</taxon>
    </lineage>
</organism>
<protein>
    <submittedName>
        <fullName evidence="1">Uncharacterized protein</fullName>
    </submittedName>
</protein>
<evidence type="ECO:0000313" key="2">
    <source>
        <dbReference type="Proteomes" id="UP000283433"/>
    </source>
</evidence>
<dbReference type="OrthoDB" id="9810122at2"/>
<dbReference type="Proteomes" id="UP000283433">
    <property type="component" value="Unassembled WGS sequence"/>
</dbReference>
<accession>A0A419S1P2</accession>
<sequence>MIKRILDFLSNRIKPEVSINIDELKLLNGTILTKMIDTGKTNIHDIEFKVFSQFGDDGIIQFLIKKIPNIPTTFIEFGVENYQESNTRFLLENNNWSGLIIDGSQGNINFIKKKPEYWKYDITAIASFITRDNINSLIESRFKHEDVGILHIDIDGMDYWIWECININPVLVIMEYNSVFGEKRAITVPYRADFVRVKAHYSTLYAGASLAALAILGKKKGYKLIGCNSAGNNAYFVRDDFSNIFPQKTVEEAFVSSKFRESRDENGNLTYLRGRQRIQILKGLEVFNVETNLIEKI</sequence>
<dbReference type="AlphaFoldDB" id="A0A419S1P2"/>
<reference evidence="1 2" key="1">
    <citation type="submission" date="2016-07" db="EMBL/GenBank/DDBJ databases">
        <title>Genome of Pelobium manganitolerans.</title>
        <authorList>
            <person name="Wu S."/>
            <person name="Wang G."/>
        </authorList>
    </citation>
    <scope>NUCLEOTIDE SEQUENCE [LARGE SCALE GENOMIC DNA]</scope>
    <source>
        <strain evidence="1 2">YS-25</strain>
    </source>
</reference>